<proteinExistence type="predicted"/>
<dbReference type="RefSeq" id="WP_270078575.1">
    <property type="nucleotide sequence ID" value="NZ_CP115174.1"/>
</dbReference>
<evidence type="ECO:0008006" key="3">
    <source>
        <dbReference type="Google" id="ProtNLM"/>
    </source>
</evidence>
<evidence type="ECO:0000313" key="1">
    <source>
        <dbReference type="EMBL" id="WBO23946.1"/>
    </source>
</evidence>
<name>A0ABY7NX20_9SPHN</name>
<reference evidence="1 2" key="1">
    <citation type="submission" date="2022-12" db="EMBL/GenBank/DDBJ databases">
        <title>Sphingomonas abieness sp. nov., an endophytic bacterium isolated from Abies koreana.</title>
        <authorList>
            <person name="Jiang L."/>
            <person name="Lee J."/>
        </authorList>
    </citation>
    <scope>NUCLEOTIDE SEQUENCE [LARGE SCALE GENOMIC DNA]</scope>
    <source>
        <strain evidence="2">PAMB 00755</strain>
    </source>
</reference>
<dbReference type="Proteomes" id="UP001210865">
    <property type="component" value="Chromosome"/>
</dbReference>
<sequence>MQYQRIEQAKPKAARPSARAHFANDLPDFSVFRGLDRAGTVTDIVLNRLRQFEEDVATRRARQRPRKMADPFTPGEEIRLAGGAFGGLVGVIDQSDGRTTYVLFENLRVKIDTSQLREDVI</sequence>
<organism evidence="1 2">
    <name type="scientific">Sphingomonas abietis</name>
    <dbReference type="NCBI Taxonomy" id="3012344"/>
    <lineage>
        <taxon>Bacteria</taxon>
        <taxon>Pseudomonadati</taxon>
        <taxon>Pseudomonadota</taxon>
        <taxon>Alphaproteobacteria</taxon>
        <taxon>Sphingomonadales</taxon>
        <taxon>Sphingomonadaceae</taxon>
        <taxon>Sphingomonas</taxon>
    </lineage>
</organism>
<accession>A0ABY7NX20</accession>
<dbReference type="EMBL" id="CP115174">
    <property type="protein sequence ID" value="WBO23946.1"/>
    <property type="molecule type" value="Genomic_DNA"/>
</dbReference>
<evidence type="ECO:0000313" key="2">
    <source>
        <dbReference type="Proteomes" id="UP001210865"/>
    </source>
</evidence>
<gene>
    <name evidence="1" type="ORF">PBT88_07505</name>
</gene>
<protein>
    <recommendedName>
        <fullName evidence="3">KOW domain-containing protein</fullName>
    </recommendedName>
</protein>
<keyword evidence="2" id="KW-1185">Reference proteome</keyword>